<proteinExistence type="predicted"/>
<reference evidence="1 2" key="1">
    <citation type="submission" date="2021-05" db="EMBL/GenBank/DDBJ databases">
        <authorList>
            <person name="Zahm M."/>
            <person name="Klopp C."/>
            <person name="Cabau C."/>
            <person name="Kuhl H."/>
            <person name="Suciu R."/>
            <person name="Ciorpac M."/>
            <person name="Holostenco D."/>
            <person name="Gessner J."/>
            <person name="Wuertz S."/>
            <person name="Hohne C."/>
            <person name="Stock M."/>
            <person name="Gislard M."/>
            <person name="Lluch J."/>
            <person name="Milhes M."/>
            <person name="Lampietro C."/>
            <person name="Lopez Roques C."/>
            <person name="Donnadieu C."/>
            <person name="Du K."/>
            <person name="Schartl M."/>
            <person name="Guiguen Y."/>
        </authorList>
    </citation>
    <scope>NUCLEOTIDE SEQUENCE [LARGE SCALE GENOMIC DNA]</scope>
    <source>
        <strain evidence="1">Hh-F2</strain>
        <tissue evidence="1">Blood</tissue>
    </source>
</reference>
<sequence>MHPNILQLQQLNGLDTGNMLHSDHAGCNMLSFVADKMAAQLAKYVIDYYYYYLFLSRHPYPGQLTIVTTYHIIFTYNYIIFLHTITHLNSWSGTGAGIADELLSSLNQYGITADILRERLLGFATDGAASMLGKYKGAASIQREQINNDLIEIHCMNHNLELAVHDAVRTVKEASHFQLLIDSLYSFFSLSPKNQRQLEAVAAELCVHIHKVGRVFDVRWLSSSCTSVTALWESYPALVTFFRNGSTDISRSSQDKAECGGLLGKMTNWLFVMEVATMKDALETLKALSLFLQNRNSTVITVKPEIDVALKALRAMKD</sequence>
<dbReference type="PANTHER" id="PTHR46880">
    <property type="entry name" value="RAS-ASSOCIATING DOMAIN-CONTAINING PROTEIN"/>
    <property type="match status" value="1"/>
</dbReference>
<gene>
    <name evidence="1" type="ORF">HHUSO_G32493</name>
</gene>
<dbReference type="Proteomes" id="UP001369086">
    <property type="component" value="Unassembled WGS sequence"/>
</dbReference>
<dbReference type="PANTHER" id="PTHR46880:SF8">
    <property type="entry name" value="E3 SUMO-PROTEIN LIGASE KIAA1586"/>
    <property type="match status" value="1"/>
</dbReference>
<comment type="caution">
    <text evidence="1">The sequence shown here is derived from an EMBL/GenBank/DDBJ whole genome shotgun (WGS) entry which is preliminary data.</text>
</comment>
<dbReference type="EMBL" id="JAHFZB010000040">
    <property type="protein sequence ID" value="KAK6469100.1"/>
    <property type="molecule type" value="Genomic_DNA"/>
</dbReference>
<keyword evidence="2" id="KW-1185">Reference proteome</keyword>
<organism evidence="1 2">
    <name type="scientific">Huso huso</name>
    <name type="common">Beluga</name>
    <name type="synonym">Acipenser huso</name>
    <dbReference type="NCBI Taxonomy" id="61971"/>
    <lineage>
        <taxon>Eukaryota</taxon>
        <taxon>Metazoa</taxon>
        <taxon>Chordata</taxon>
        <taxon>Craniata</taxon>
        <taxon>Vertebrata</taxon>
        <taxon>Euteleostomi</taxon>
        <taxon>Actinopterygii</taxon>
        <taxon>Chondrostei</taxon>
        <taxon>Acipenseriformes</taxon>
        <taxon>Acipenseridae</taxon>
        <taxon>Huso</taxon>
    </lineage>
</organism>
<accession>A0ABR0Y9G8</accession>
<protein>
    <submittedName>
        <fullName evidence="1">E3 SUMO-protein ligase KIAA1586-like</fullName>
    </submittedName>
</protein>
<evidence type="ECO:0000313" key="2">
    <source>
        <dbReference type="Proteomes" id="UP001369086"/>
    </source>
</evidence>
<name>A0ABR0Y9G8_HUSHU</name>
<evidence type="ECO:0000313" key="1">
    <source>
        <dbReference type="EMBL" id="KAK6469100.1"/>
    </source>
</evidence>